<evidence type="ECO:0000256" key="4">
    <source>
        <dbReference type="ARBA" id="ARBA00023004"/>
    </source>
</evidence>
<gene>
    <name evidence="7" type="ORF">SAMN02745216_02604</name>
</gene>
<evidence type="ECO:0000313" key="7">
    <source>
        <dbReference type="EMBL" id="SHJ95768.1"/>
    </source>
</evidence>
<dbReference type="PROSITE" id="PS51918">
    <property type="entry name" value="RADICAL_SAM"/>
    <property type="match status" value="1"/>
</dbReference>
<evidence type="ECO:0000256" key="1">
    <source>
        <dbReference type="ARBA" id="ARBA00001966"/>
    </source>
</evidence>
<feature type="domain" description="Radical SAM core" evidence="6">
    <location>
        <begin position="250"/>
        <end position="493"/>
    </location>
</feature>
<dbReference type="SFLD" id="SFLDG01082">
    <property type="entry name" value="B12-binding_domain_containing"/>
    <property type="match status" value="1"/>
</dbReference>
<proteinExistence type="predicted"/>
<comment type="cofactor">
    <cofactor evidence="1">
        <name>[4Fe-4S] cluster</name>
        <dbReference type="ChEBI" id="CHEBI:49883"/>
    </cofactor>
</comment>
<evidence type="ECO:0000256" key="2">
    <source>
        <dbReference type="ARBA" id="ARBA00022691"/>
    </source>
</evidence>
<dbReference type="Proteomes" id="UP000183994">
    <property type="component" value="Unassembled WGS sequence"/>
</dbReference>
<dbReference type="InterPro" id="IPR007197">
    <property type="entry name" value="rSAM"/>
</dbReference>
<protein>
    <submittedName>
        <fullName evidence="7">Radical SAM superfamily enzyme YgiQ, UPF0313 family</fullName>
    </submittedName>
</protein>
<evidence type="ECO:0000256" key="5">
    <source>
        <dbReference type="ARBA" id="ARBA00023014"/>
    </source>
</evidence>
<evidence type="ECO:0000256" key="3">
    <source>
        <dbReference type="ARBA" id="ARBA00022723"/>
    </source>
</evidence>
<evidence type="ECO:0000313" key="8">
    <source>
        <dbReference type="Proteomes" id="UP000183994"/>
    </source>
</evidence>
<sequence length="610" mass="68214">MKQVKIYLWNSMMGQVYSASDSFLDNGLAYLQAACEAKGMDVELDDPANMDFMTGFVQSVPGVRSLSAKLSLLAPRVFRPNPDAGDMQSWYALQEEASQIIAGKMEEYLLDLAKKIQKGRYHILGIKTWLGKRHIYSERLAALVQEHAPETIIISGGPQMNQFQEDCLTDNQFDLGVYSEGEKALVRVAEIAADKRAQGWKKGQILSFIASLADRDLIPNLVYRKDGAIRKTRAKFASLDDLPLPLYSCGEGKVNVGVVVDDLGCYYKKGCAFCAHKTSLGGYRPRKIIRTMAEIEHLITQDIGLFRFSSSATPANKGYKIALKALSRGVNMEFSMFTRGEHSALKRYPELVHKYQVMAKAGLRAVFLGVEAANQRVLDEIVEKGNTVDDLFYTVAAIKEASMLEKTHVDVGLSFIHPVPLPKGLDAEEIMHDNLSFLQKLEERNCRVDSVLVTPAGPLPGARWFEEQVRYGFALPEDFLSTYMRYNFELGKDPKTWPDIGINLNGRSFKEMLEEAGRFSQILADKGYAVNLTDEHCLCARACGFLGHEGLLEFKQKSDQAILCLDYAFLNKMAGTINKHSRLIARKNAFHPLNRRNAGLEAQKRKAVHG</sequence>
<dbReference type="RefSeq" id="WP_073476469.1">
    <property type="nucleotide sequence ID" value="NZ_FQZU01000015.1"/>
</dbReference>
<accession>A0A1M6NJ42</accession>
<reference evidence="8" key="1">
    <citation type="submission" date="2016-11" db="EMBL/GenBank/DDBJ databases">
        <authorList>
            <person name="Varghese N."/>
            <person name="Submissions S."/>
        </authorList>
    </citation>
    <scope>NUCLEOTIDE SEQUENCE [LARGE SCALE GENOMIC DNA]</scope>
    <source>
        <strain evidence="8">DSM 16219</strain>
    </source>
</reference>
<dbReference type="STRING" id="1121393.SAMN02745216_02604"/>
<dbReference type="InterPro" id="IPR058240">
    <property type="entry name" value="rSAM_sf"/>
</dbReference>
<dbReference type="SFLD" id="SFLDS00029">
    <property type="entry name" value="Radical_SAM"/>
    <property type="match status" value="1"/>
</dbReference>
<dbReference type="InterPro" id="IPR006638">
    <property type="entry name" value="Elp3/MiaA/NifB-like_rSAM"/>
</dbReference>
<dbReference type="GO" id="GO:0046872">
    <property type="term" value="F:metal ion binding"/>
    <property type="evidence" value="ECO:0007669"/>
    <property type="project" value="UniProtKB-KW"/>
</dbReference>
<dbReference type="AlphaFoldDB" id="A0A1M6NJ42"/>
<name>A0A1M6NJ42_9BACT</name>
<organism evidence="7 8">
    <name type="scientific">Desulfatibacillum alkenivorans DSM 16219</name>
    <dbReference type="NCBI Taxonomy" id="1121393"/>
    <lineage>
        <taxon>Bacteria</taxon>
        <taxon>Pseudomonadati</taxon>
        <taxon>Thermodesulfobacteriota</taxon>
        <taxon>Desulfobacteria</taxon>
        <taxon>Desulfobacterales</taxon>
        <taxon>Desulfatibacillaceae</taxon>
        <taxon>Desulfatibacillum</taxon>
    </lineage>
</organism>
<keyword evidence="4" id="KW-0408">Iron</keyword>
<dbReference type="SUPFAM" id="SSF102114">
    <property type="entry name" value="Radical SAM enzymes"/>
    <property type="match status" value="1"/>
</dbReference>
<dbReference type="GO" id="GO:0051536">
    <property type="term" value="F:iron-sulfur cluster binding"/>
    <property type="evidence" value="ECO:0007669"/>
    <property type="project" value="UniProtKB-KW"/>
</dbReference>
<dbReference type="GO" id="GO:0003824">
    <property type="term" value="F:catalytic activity"/>
    <property type="evidence" value="ECO:0007669"/>
    <property type="project" value="InterPro"/>
</dbReference>
<dbReference type="OrthoDB" id="9762608at2"/>
<dbReference type="PANTHER" id="PTHR43409">
    <property type="entry name" value="ANAEROBIC MAGNESIUM-PROTOPORPHYRIN IX MONOMETHYL ESTER CYCLASE-RELATED"/>
    <property type="match status" value="1"/>
</dbReference>
<keyword evidence="3" id="KW-0479">Metal-binding</keyword>
<evidence type="ECO:0000259" key="6">
    <source>
        <dbReference type="PROSITE" id="PS51918"/>
    </source>
</evidence>
<keyword evidence="2" id="KW-0949">S-adenosyl-L-methionine</keyword>
<dbReference type="Gene3D" id="3.40.50.280">
    <property type="entry name" value="Cobalamin-binding domain"/>
    <property type="match status" value="1"/>
</dbReference>
<keyword evidence="5" id="KW-0411">Iron-sulfur</keyword>
<keyword evidence="8" id="KW-1185">Reference proteome</keyword>
<dbReference type="InterPro" id="IPR051198">
    <property type="entry name" value="BchE-like"/>
</dbReference>
<dbReference type="EMBL" id="FQZU01000015">
    <property type="protein sequence ID" value="SHJ95768.1"/>
    <property type="molecule type" value="Genomic_DNA"/>
</dbReference>
<dbReference type="SMART" id="SM00729">
    <property type="entry name" value="Elp3"/>
    <property type="match status" value="1"/>
</dbReference>
<dbReference type="Pfam" id="PF04055">
    <property type="entry name" value="Radical_SAM"/>
    <property type="match status" value="1"/>
</dbReference>